<evidence type="ECO:0000313" key="3">
    <source>
        <dbReference type="WBParaSite" id="L893_g17017.t1"/>
    </source>
</evidence>
<reference evidence="3" key="1">
    <citation type="submission" date="2016-11" db="UniProtKB">
        <authorList>
            <consortium name="WormBaseParasite"/>
        </authorList>
    </citation>
    <scope>IDENTIFICATION</scope>
</reference>
<organism evidence="2 3">
    <name type="scientific">Steinernema glaseri</name>
    <dbReference type="NCBI Taxonomy" id="37863"/>
    <lineage>
        <taxon>Eukaryota</taxon>
        <taxon>Metazoa</taxon>
        <taxon>Ecdysozoa</taxon>
        <taxon>Nematoda</taxon>
        <taxon>Chromadorea</taxon>
        <taxon>Rhabditida</taxon>
        <taxon>Tylenchina</taxon>
        <taxon>Panagrolaimomorpha</taxon>
        <taxon>Strongyloidoidea</taxon>
        <taxon>Steinernematidae</taxon>
        <taxon>Steinernema</taxon>
    </lineage>
</organism>
<feature type="transmembrane region" description="Helical" evidence="1">
    <location>
        <begin position="142"/>
        <end position="166"/>
    </location>
</feature>
<accession>A0A1I7YJP5</accession>
<name>A0A1I7YJP5_9BILA</name>
<keyword evidence="1" id="KW-0812">Transmembrane</keyword>
<protein>
    <submittedName>
        <fullName evidence="3">Neur_chan_memb domain-containing protein</fullName>
    </submittedName>
</protein>
<evidence type="ECO:0000256" key="1">
    <source>
        <dbReference type="SAM" id="Phobius"/>
    </source>
</evidence>
<keyword evidence="2" id="KW-1185">Reference proteome</keyword>
<evidence type="ECO:0000313" key="2">
    <source>
        <dbReference type="Proteomes" id="UP000095287"/>
    </source>
</evidence>
<keyword evidence="1" id="KW-1133">Transmembrane helix</keyword>
<dbReference type="WBParaSite" id="L893_g17017.t1">
    <property type="protein sequence ID" value="L893_g17017.t1"/>
    <property type="gene ID" value="L893_g17017"/>
</dbReference>
<keyword evidence="1" id="KW-0472">Membrane</keyword>
<sequence length="167" mass="18928">MVAEERANGCMAQSKQNPAKPKLLPAVVVPPSVAAVPSSSIWRSSRRRTEGSTRLALKRITENVILILPRRFYMKENRVDIECTATSEHLPKDHFASVNRPYQSVTRKLAFGGYDDERRGSTNPYSLEHFYNNTTLSAVTKLFSAIVIAVVFFMLIRRLVIVYQIIE</sequence>
<dbReference type="AlphaFoldDB" id="A0A1I7YJP5"/>
<proteinExistence type="predicted"/>
<dbReference type="Proteomes" id="UP000095287">
    <property type="component" value="Unplaced"/>
</dbReference>